<protein>
    <submittedName>
        <fullName evidence="2">Uncharacterized protein</fullName>
    </submittedName>
</protein>
<evidence type="ECO:0000313" key="3">
    <source>
        <dbReference type="Proteomes" id="UP000006238"/>
    </source>
</evidence>
<feature type="transmembrane region" description="Helical" evidence="1">
    <location>
        <begin position="21"/>
        <end position="43"/>
    </location>
</feature>
<evidence type="ECO:0000313" key="2">
    <source>
        <dbReference type="EMBL" id="EFF68228.1"/>
    </source>
</evidence>
<dbReference type="HOGENOM" id="CLU_1313501_0_0_9"/>
<dbReference type="AlphaFoldDB" id="D4S080"/>
<keyword evidence="1" id="KW-0812">Transmembrane</keyword>
<gene>
    <name evidence="2" type="ORF">BUTYVIB_01496</name>
</gene>
<name>D4S080_9FIRM</name>
<reference evidence="2 3" key="1">
    <citation type="submission" date="2010-02" db="EMBL/GenBank/DDBJ databases">
        <authorList>
            <person name="Weinstock G."/>
            <person name="Sodergren E."/>
            <person name="Clifton S."/>
            <person name="Fulton L."/>
            <person name="Fulton B."/>
            <person name="Courtney L."/>
            <person name="Fronick C."/>
            <person name="Harrison M."/>
            <person name="Strong C."/>
            <person name="Farmer C."/>
            <person name="Delahaunty K."/>
            <person name="Markovic C."/>
            <person name="Hall O."/>
            <person name="Minx P."/>
            <person name="Tomlinson C."/>
            <person name="Mitreva M."/>
            <person name="Nelson J."/>
            <person name="Hou S."/>
            <person name="Wollam A."/>
            <person name="Pepin K.H."/>
            <person name="Johnson M."/>
            <person name="Bhonagiri V."/>
            <person name="Zhang X."/>
            <person name="Suruliraj S."/>
            <person name="Warren W."/>
            <person name="Chinwalla A."/>
            <person name="Mardis E.R."/>
            <person name="Wilson R.K."/>
        </authorList>
    </citation>
    <scope>NUCLEOTIDE SEQUENCE [LARGE SCALE GENOMIC DNA]</scope>
    <source>
        <strain evidence="2 3">DSM 2876</strain>
    </source>
</reference>
<keyword evidence="3" id="KW-1185">Reference proteome</keyword>
<dbReference type="RefSeq" id="WP_005603120.1">
    <property type="nucleotide sequence ID" value="NZ_GG663524.1"/>
</dbReference>
<keyword evidence="1" id="KW-1133">Transmembrane helix</keyword>
<comment type="caution">
    <text evidence="2">The sequence shown here is derived from an EMBL/GenBank/DDBJ whole genome shotgun (WGS) entry which is preliminary data.</text>
</comment>
<dbReference type="EMBL" id="ABWN01000030">
    <property type="protein sequence ID" value="EFF68228.1"/>
    <property type="molecule type" value="Genomic_DNA"/>
</dbReference>
<organism evidence="2 3">
    <name type="scientific">Eshraghiella crossota DSM 2876</name>
    <dbReference type="NCBI Taxonomy" id="511680"/>
    <lineage>
        <taxon>Bacteria</taxon>
        <taxon>Bacillati</taxon>
        <taxon>Bacillota</taxon>
        <taxon>Clostridia</taxon>
        <taxon>Lachnospirales</taxon>
        <taxon>Lachnospiraceae</taxon>
        <taxon>Eshraghiella</taxon>
    </lineage>
</organism>
<sequence length="209" mass="24658">MRYPIHKKVEKKTEKSKSQRVFELIGKLILALPFLIAFVIFMIFGKIGMGLFVAAIGVVVFSMLCFITKMPETSGYLELGENIIFHNVIGKIQHKKYQYKDIKCLCIDDCPWMFRKNKGKNSRYTAEEWRLMYGKYIIALDEEKFPMFICSYSDTVWKILSERCKDTAEKIFTEKEWLEYKQKQIELEKNAERENGCSEIISKYDGYIN</sequence>
<keyword evidence="1" id="KW-0472">Membrane</keyword>
<dbReference type="STRING" id="45851.BHV86_10275"/>
<evidence type="ECO:0000256" key="1">
    <source>
        <dbReference type="SAM" id="Phobius"/>
    </source>
</evidence>
<proteinExistence type="predicted"/>
<accession>D4S080</accession>
<dbReference type="Proteomes" id="UP000006238">
    <property type="component" value="Unassembled WGS sequence"/>
</dbReference>
<feature type="transmembrane region" description="Helical" evidence="1">
    <location>
        <begin position="49"/>
        <end position="67"/>
    </location>
</feature>